<reference evidence="7" key="1">
    <citation type="submission" date="2021-04" db="EMBL/GenBank/DDBJ databases">
        <title>The complete genome sequence of Caulobacter sp. S6.</title>
        <authorList>
            <person name="Tang Y."/>
            <person name="Ouyang W."/>
            <person name="Liu Q."/>
            <person name="Huang B."/>
            <person name="Guo Z."/>
            <person name="Lei P."/>
        </authorList>
    </citation>
    <scope>NUCLEOTIDE SEQUENCE</scope>
    <source>
        <strain evidence="7">S6</strain>
    </source>
</reference>
<evidence type="ECO:0000256" key="1">
    <source>
        <dbReference type="ARBA" id="ARBA00022737"/>
    </source>
</evidence>
<organism evidence="7 8">
    <name type="scientific">Phenylobacterium montanum</name>
    <dbReference type="NCBI Taxonomy" id="2823693"/>
    <lineage>
        <taxon>Bacteria</taxon>
        <taxon>Pseudomonadati</taxon>
        <taxon>Pseudomonadota</taxon>
        <taxon>Alphaproteobacteria</taxon>
        <taxon>Caulobacterales</taxon>
        <taxon>Caulobacteraceae</taxon>
        <taxon>Phenylobacterium</taxon>
    </lineage>
</organism>
<dbReference type="FunFam" id="3.40.50.300:FF:001320">
    <property type="entry name" value="Heme ABC transporter ATP-binding protein"/>
    <property type="match status" value="1"/>
</dbReference>
<dbReference type="PANTHER" id="PTHR19211">
    <property type="entry name" value="ATP-BINDING TRANSPORT PROTEIN-RELATED"/>
    <property type="match status" value="1"/>
</dbReference>
<keyword evidence="4" id="KW-0175">Coiled coil</keyword>
<dbReference type="InterPro" id="IPR003593">
    <property type="entry name" value="AAA+_ATPase"/>
</dbReference>
<dbReference type="PANTHER" id="PTHR19211:SF6">
    <property type="entry name" value="BLL7188 PROTEIN"/>
    <property type="match status" value="1"/>
</dbReference>
<dbReference type="CDD" id="cd03221">
    <property type="entry name" value="ABCF_EF-3"/>
    <property type="match status" value="1"/>
</dbReference>
<dbReference type="KEGG" id="caul:KCG34_04445"/>
<name>A0A975G278_9CAUL</name>
<dbReference type="PROSITE" id="PS50893">
    <property type="entry name" value="ABC_TRANSPORTER_2"/>
    <property type="match status" value="2"/>
</dbReference>
<feature type="domain" description="ABC transporter" evidence="6">
    <location>
        <begin position="338"/>
        <end position="534"/>
    </location>
</feature>
<keyword evidence="3 7" id="KW-0067">ATP-binding</keyword>
<protein>
    <submittedName>
        <fullName evidence="7">ABC-F family ATP-binding cassette domain-containing protein</fullName>
    </submittedName>
</protein>
<feature type="coiled-coil region" evidence="4">
    <location>
        <begin position="295"/>
        <end position="322"/>
    </location>
</feature>
<dbReference type="InterPro" id="IPR027417">
    <property type="entry name" value="P-loop_NTPase"/>
</dbReference>
<sequence length="534" mass="56935">MIPFITLDGLSWRAPDGRTLFENLTLSFGGERTGVVGRNGCGKTTLLKLMLGELEPAAGVVTRRGRIGLLRQAQAAPEGAVLEDLLGVAEGLERLDRIESGEGSGEDFDLADWDLAARIEAALAEVGLEGLSLDRPAASLSGGQRTRTEIARLLIARPDLILLDEPTNNLDGGGRALVAEALAAWPGGAVVVSHDRTLLKGMDRIVELSGLGARVYGGGWDLYAERKEAEEGAAVLALDSAEREARRVDRALQQTRERKARSDAAGRRARARGDAPKMLLDARADRAEATGARQSRLAERLRDQAQADLSAAQARVERIRRLDFELPPSGLAEGKLVLAFEQVSFAWPGGPRILDQLSFRLTGPQRLAVAGGNGRGKTTLIRLAEGQVEPDAGRIVRGVPAVVLDQQAALLQGDLSLIDNFRRLNPGLGDNAAHAALARFLFRNAAALKLARDLSGGERLRAALACVLMAERPPQLIILDEPTNHLDLDSIAAVEAALAAYDGALIVVSHDEAFLDALGVKQRLPLDSPLKPAG</sequence>
<dbReference type="SMART" id="SM00382">
    <property type="entry name" value="AAA"/>
    <property type="match status" value="2"/>
</dbReference>
<dbReference type="InterPro" id="IPR003439">
    <property type="entry name" value="ABC_transporter-like_ATP-bd"/>
</dbReference>
<evidence type="ECO:0000313" key="8">
    <source>
        <dbReference type="Proteomes" id="UP000676409"/>
    </source>
</evidence>
<feature type="region of interest" description="Disordered" evidence="5">
    <location>
        <begin position="253"/>
        <end position="272"/>
    </location>
</feature>
<gene>
    <name evidence="7" type="ORF">KCG34_04445</name>
</gene>
<keyword evidence="8" id="KW-1185">Reference proteome</keyword>
<evidence type="ECO:0000256" key="2">
    <source>
        <dbReference type="ARBA" id="ARBA00022741"/>
    </source>
</evidence>
<dbReference type="EMBL" id="CP073078">
    <property type="protein sequence ID" value="QUD89142.1"/>
    <property type="molecule type" value="Genomic_DNA"/>
</dbReference>
<evidence type="ECO:0000259" key="6">
    <source>
        <dbReference type="PROSITE" id="PS50893"/>
    </source>
</evidence>
<evidence type="ECO:0000256" key="3">
    <source>
        <dbReference type="ARBA" id="ARBA00022840"/>
    </source>
</evidence>
<evidence type="ECO:0000256" key="5">
    <source>
        <dbReference type="SAM" id="MobiDB-lite"/>
    </source>
</evidence>
<evidence type="ECO:0000313" key="7">
    <source>
        <dbReference type="EMBL" id="QUD89142.1"/>
    </source>
</evidence>
<dbReference type="Pfam" id="PF00005">
    <property type="entry name" value="ABC_tran"/>
    <property type="match status" value="2"/>
</dbReference>
<dbReference type="RefSeq" id="WP_211939192.1">
    <property type="nucleotide sequence ID" value="NZ_CP073078.1"/>
</dbReference>
<accession>A0A975G278</accession>
<evidence type="ECO:0000256" key="4">
    <source>
        <dbReference type="SAM" id="Coils"/>
    </source>
</evidence>
<dbReference type="SUPFAM" id="SSF52540">
    <property type="entry name" value="P-loop containing nucleoside triphosphate hydrolases"/>
    <property type="match status" value="2"/>
</dbReference>
<dbReference type="AlphaFoldDB" id="A0A975G278"/>
<feature type="domain" description="ABC transporter" evidence="6">
    <location>
        <begin position="5"/>
        <end position="235"/>
    </location>
</feature>
<dbReference type="InterPro" id="IPR050611">
    <property type="entry name" value="ABCF"/>
</dbReference>
<dbReference type="GO" id="GO:0005524">
    <property type="term" value="F:ATP binding"/>
    <property type="evidence" value="ECO:0007669"/>
    <property type="project" value="UniProtKB-KW"/>
</dbReference>
<keyword evidence="2" id="KW-0547">Nucleotide-binding</keyword>
<keyword evidence="1" id="KW-0677">Repeat</keyword>
<proteinExistence type="predicted"/>
<dbReference type="Gene3D" id="3.40.50.300">
    <property type="entry name" value="P-loop containing nucleotide triphosphate hydrolases"/>
    <property type="match status" value="2"/>
</dbReference>
<dbReference type="GO" id="GO:0016887">
    <property type="term" value="F:ATP hydrolysis activity"/>
    <property type="evidence" value="ECO:0007669"/>
    <property type="project" value="InterPro"/>
</dbReference>
<dbReference type="Proteomes" id="UP000676409">
    <property type="component" value="Chromosome"/>
</dbReference>